<protein>
    <recommendedName>
        <fullName evidence="2">Restriction endonuclease type II-like domain-containing protein</fullName>
    </recommendedName>
</protein>
<gene>
    <name evidence="3" type="ORF">K8V81_05900</name>
</gene>
<evidence type="ECO:0000313" key="3">
    <source>
        <dbReference type="EMBL" id="HJG91242.1"/>
    </source>
</evidence>
<accession>A0A921MVI4</accession>
<feature type="compositionally biased region" description="Polar residues" evidence="1">
    <location>
        <begin position="1"/>
        <end position="15"/>
    </location>
</feature>
<dbReference type="InterPro" id="IPR049468">
    <property type="entry name" value="Restrct_endonuc-II-like_dom"/>
</dbReference>
<evidence type="ECO:0000313" key="4">
    <source>
        <dbReference type="Proteomes" id="UP000742460"/>
    </source>
</evidence>
<dbReference type="InterPro" id="IPR011335">
    <property type="entry name" value="Restrct_endonuc-II-like"/>
</dbReference>
<evidence type="ECO:0000259" key="2">
    <source>
        <dbReference type="Pfam" id="PF18741"/>
    </source>
</evidence>
<dbReference type="Pfam" id="PF18741">
    <property type="entry name" value="MTES_1575"/>
    <property type="match status" value="1"/>
</dbReference>
<dbReference type="SUPFAM" id="SSF52980">
    <property type="entry name" value="Restriction endonuclease-like"/>
    <property type="match status" value="1"/>
</dbReference>
<feature type="domain" description="Restriction endonuclease type II-like" evidence="2">
    <location>
        <begin position="135"/>
        <end position="230"/>
    </location>
</feature>
<reference evidence="3" key="1">
    <citation type="journal article" date="2021" name="PeerJ">
        <title>Extensive microbial diversity within the chicken gut microbiome revealed by metagenomics and culture.</title>
        <authorList>
            <person name="Gilroy R."/>
            <person name="Ravi A."/>
            <person name="Getino M."/>
            <person name="Pursley I."/>
            <person name="Horton D.L."/>
            <person name="Alikhan N.F."/>
            <person name="Baker D."/>
            <person name="Gharbi K."/>
            <person name="Hall N."/>
            <person name="Watson M."/>
            <person name="Adriaenssens E.M."/>
            <person name="Foster-Nyarko E."/>
            <person name="Jarju S."/>
            <person name="Secka A."/>
            <person name="Antonio M."/>
            <person name="Oren A."/>
            <person name="Chaudhuri R.R."/>
            <person name="La Ragione R."/>
            <person name="Hildebrand F."/>
            <person name="Pallen M.J."/>
        </authorList>
    </citation>
    <scope>NUCLEOTIDE SEQUENCE</scope>
    <source>
        <strain evidence="3">ChiGjej5B5-22894</strain>
    </source>
</reference>
<dbReference type="EMBL" id="DYUE01000146">
    <property type="protein sequence ID" value="HJG91242.1"/>
    <property type="molecule type" value="Genomic_DNA"/>
</dbReference>
<dbReference type="AlphaFoldDB" id="A0A921MVI4"/>
<feature type="compositionally biased region" description="Low complexity" evidence="1">
    <location>
        <begin position="54"/>
        <end position="97"/>
    </location>
</feature>
<reference evidence="3" key="2">
    <citation type="submission" date="2021-09" db="EMBL/GenBank/DDBJ databases">
        <authorList>
            <person name="Gilroy R."/>
        </authorList>
    </citation>
    <scope>NUCLEOTIDE SEQUENCE</scope>
    <source>
        <strain evidence="3">ChiGjej5B5-22894</strain>
    </source>
</reference>
<organism evidence="3 4">
    <name type="scientific">Brachybacterium massiliense</name>
    <dbReference type="NCBI Taxonomy" id="1755098"/>
    <lineage>
        <taxon>Bacteria</taxon>
        <taxon>Bacillati</taxon>
        <taxon>Actinomycetota</taxon>
        <taxon>Actinomycetes</taxon>
        <taxon>Micrococcales</taxon>
        <taxon>Dermabacteraceae</taxon>
        <taxon>Brachybacterium</taxon>
    </lineage>
</organism>
<comment type="caution">
    <text evidence="3">The sequence shown here is derived from an EMBL/GenBank/DDBJ whole genome shotgun (WGS) entry which is preliminary data.</text>
</comment>
<feature type="region of interest" description="Disordered" evidence="1">
    <location>
        <begin position="1"/>
        <end position="126"/>
    </location>
</feature>
<proteinExistence type="predicted"/>
<sequence length="326" mass="34917">PANEQASPLAPSTEQPGAAEPELSDEDVDAAIEAALARKSGGTPDSAAEETADTAETADGTAADAADADVTAQAPAEDGAGSGSASESASAPEDAGSVDPAEPDAETGAAPAEPDVDNAPAPRPPRELETDALVQDLADRLFRLGLLVERDFGLSSDRIELALGHPEMPGRMLLAVDTDGSHYVDTPSQRERDRLRAERLEAAGWATERVWSWALFIDPDGEAERIRRALERALRLVQEEERSDSPSGVGTIRHRLPRPQVPAGHQLSFYSSDDFDAVVEYICSDGRARLEEHLATEVRSFLGFEQRSVLLDVSVSSAIRRYQERQ</sequence>
<feature type="non-terminal residue" evidence="3">
    <location>
        <position position="1"/>
    </location>
</feature>
<name>A0A921MVI4_9MICO</name>
<dbReference type="Proteomes" id="UP000742460">
    <property type="component" value="Unassembled WGS sequence"/>
</dbReference>
<evidence type="ECO:0000256" key="1">
    <source>
        <dbReference type="SAM" id="MobiDB-lite"/>
    </source>
</evidence>